<reference evidence="2" key="1">
    <citation type="journal article" date="2019" name="Int. J. Syst. Evol. Microbiol.">
        <title>The Global Catalogue of Microorganisms (GCM) 10K type strain sequencing project: providing services to taxonomists for standard genome sequencing and annotation.</title>
        <authorList>
            <consortium name="The Broad Institute Genomics Platform"/>
            <consortium name="The Broad Institute Genome Sequencing Center for Infectious Disease"/>
            <person name="Wu L."/>
            <person name="Ma J."/>
        </authorList>
    </citation>
    <scope>NUCLEOTIDE SEQUENCE [LARGE SCALE GENOMIC DNA]</scope>
    <source>
        <strain evidence="2">JCM 6923</strain>
    </source>
</reference>
<name>A0ABP5Y8X3_9ACTN</name>
<gene>
    <name evidence="1" type="ORF">GCM10010422_19190</name>
</gene>
<dbReference type="RefSeq" id="WP_136101465.1">
    <property type="nucleotide sequence ID" value="NZ_BAAATL010000007.1"/>
</dbReference>
<proteinExistence type="predicted"/>
<keyword evidence="2" id="KW-1185">Reference proteome</keyword>
<dbReference type="EMBL" id="BAAATL010000007">
    <property type="protein sequence ID" value="GAA2475837.1"/>
    <property type="molecule type" value="Genomic_DNA"/>
</dbReference>
<organism evidence="1 2">
    <name type="scientific">Streptomyces graminearus</name>
    <dbReference type="NCBI Taxonomy" id="284030"/>
    <lineage>
        <taxon>Bacteria</taxon>
        <taxon>Bacillati</taxon>
        <taxon>Actinomycetota</taxon>
        <taxon>Actinomycetes</taxon>
        <taxon>Kitasatosporales</taxon>
        <taxon>Streptomycetaceae</taxon>
        <taxon>Streptomyces</taxon>
    </lineage>
</organism>
<protein>
    <submittedName>
        <fullName evidence="1">Uncharacterized protein</fullName>
    </submittedName>
</protein>
<evidence type="ECO:0000313" key="1">
    <source>
        <dbReference type="EMBL" id="GAA2475837.1"/>
    </source>
</evidence>
<dbReference type="Proteomes" id="UP001501721">
    <property type="component" value="Unassembled WGS sequence"/>
</dbReference>
<evidence type="ECO:0000313" key="2">
    <source>
        <dbReference type="Proteomes" id="UP001501721"/>
    </source>
</evidence>
<accession>A0ABP5Y8X3</accession>
<comment type="caution">
    <text evidence="1">The sequence shown here is derived from an EMBL/GenBank/DDBJ whole genome shotgun (WGS) entry which is preliminary data.</text>
</comment>
<sequence length="152" mass="16702">MARTITGTGRVTIFSLLHDWETASRCVLAYATADNGLTAVLGSVPVEGNVFEPGDLFATAVRHGFIGEWKGTHEQRAACWLACTGSGSRTVRKADTVDVQEATWTLDMARTVDLDSPYYGHQRVHAGRFTFDDPELTERAWALLPEPVMTMV</sequence>